<organism evidence="1 2">
    <name type="scientific">Arctium lappa</name>
    <name type="common">Greater burdock</name>
    <name type="synonym">Lappa major</name>
    <dbReference type="NCBI Taxonomy" id="4217"/>
    <lineage>
        <taxon>Eukaryota</taxon>
        <taxon>Viridiplantae</taxon>
        <taxon>Streptophyta</taxon>
        <taxon>Embryophyta</taxon>
        <taxon>Tracheophyta</taxon>
        <taxon>Spermatophyta</taxon>
        <taxon>Magnoliopsida</taxon>
        <taxon>eudicotyledons</taxon>
        <taxon>Gunneridae</taxon>
        <taxon>Pentapetalae</taxon>
        <taxon>asterids</taxon>
        <taxon>campanulids</taxon>
        <taxon>Asterales</taxon>
        <taxon>Asteraceae</taxon>
        <taxon>Carduoideae</taxon>
        <taxon>Cardueae</taxon>
        <taxon>Arctiinae</taxon>
        <taxon>Arctium</taxon>
    </lineage>
</organism>
<comment type="caution">
    <text evidence="1">The sequence shown here is derived from an EMBL/GenBank/DDBJ whole genome shotgun (WGS) entry which is preliminary data.</text>
</comment>
<proteinExistence type="predicted"/>
<name>A0ACB8XMF8_ARCLA</name>
<keyword evidence="2" id="KW-1185">Reference proteome</keyword>
<protein>
    <submittedName>
        <fullName evidence="1">Uncharacterized protein</fullName>
    </submittedName>
</protein>
<evidence type="ECO:0000313" key="1">
    <source>
        <dbReference type="EMBL" id="KAI3669397.1"/>
    </source>
</evidence>
<reference evidence="2" key="1">
    <citation type="journal article" date="2022" name="Mol. Ecol. Resour.">
        <title>The genomes of chicory, endive, great burdock and yacon provide insights into Asteraceae palaeo-polyploidization history and plant inulin production.</title>
        <authorList>
            <person name="Fan W."/>
            <person name="Wang S."/>
            <person name="Wang H."/>
            <person name="Wang A."/>
            <person name="Jiang F."/>
            <person name="Liu H."/>
            <person name="Zhao H."/>
            <person name="Xu D."/>
            <person name="Zhang Y."/>
        </authorList>
    </citation>
    <scope>NUCLEOTIDE SEQUENCE [LARGE SCALE GENOMIC DNA]</scope>
    <source>
        <strain evidence="2">cv. Niubang</strain>
    </source>
</reference>
<reference evidence="1 2" key="2">
    <citation type="journal article" date="2022" name="Mol. Ecol. Resour.">
        <title>The genomes of chicory, endive, great burdock and yacon provide insights into Asteraceae paleo-polyploidization history and plant inulin production.</title>
        <authorList>
            <person name="Fan W."/>
            <person name="Wang S."/>
            <person name="Wang H."/>
            <person name="Wang A."/>
            <person name="Jiang F."/>
            <person name="Liu H."/>
            <person name="Zhao H."/>
            <person name="Xu D."/>
            <person name="Zhang Y."/>
        </authorList>
    </citation>
    <scope>NUCLEOTIDE SEQUENCE [LARGE SCALE GENOMIC DNA]</scope>
    <source>
        <strain evidence="2">cv. Niubang</strain>
    </source>
</reference>
<gene>
    <name evidence="1" type="ORF">L6452_40632</name>
</gene>
<dbReference type="Proteomes" id="UP001055879">
    <property type="component" value="Linkage Group LG16"/>
</dbReference>
<dbReference type="EMBL" id="CM042062">
    <property type="protein sequence ID" value="KAI3669397.1"/>
    <property type="molecule type" value="Genomic_DNA"/>
</dbReference>
<accession>A0ACB8XMF8</accession>
<sequence>MDGPTTTPKSDATRGKGRGRPKGKGKTTRKAVTQVEECEEGAGRHKTVRVGCRARSVEVNVEQELSLQESSTTVKGRGRSRNRGGGRAQAFVTQDTFANEMGKLQETLQALLAHETKEALASKERSEEKSTSEMSEPPVTMVGSHSQSTPIIAATALTEKGCSYKSFAACKPPIFKEECDPIVVIKWIGEMELTFDTSKCAEEDKVVFALSMLRDNVVFWWEAETGGRGSKAAKGMVWETFVAKVKRQFCPLVVVKKLEEVFLTWNKGR</sequence>
<evidence type="ECO:0000313" key="2">
    <source>
        <dbReference type="Proteomes" id="UP001055879"/>
    </source>
</evidence>